<dbReference type="InterPro" id="IPR002477">
    <property type="entry name" value="Peptidoglycan-bd-like"/>
</dbReference>
<dbReference type="SUPFAM" id="SSF51445">
    <property type="entry name" value="(Trans)glycosidases"/>
    <property type="match status" value="1"/>
</dbReference>
<keyword evidence="1" id="KW-1133">Transmembrane helix</keyword>
<evidence type="ECO:0000259" key="3">
    <source>
        <dbReference type="Pfam" id="PF08924"/>
    </source>
</evidence>
<evidence type="ECO:0000313" key="5">
    <source>
        <dbReference type="Proteomes" id="UP001565236"/>
    </source>
</evidence>
<dbReference type="Gene3D" id="1.10.101.10">
    <property type="entry name" value="PGBD-like superfamily/PGBD"/>
    <property type="match status" value="1"/>
</dbReference>
<feature type="transmembrane region" description="Helical" evidence="1">
    <location>
        <begin position="654"/>
        <end position="681"/>
    </location>
</feature>
<dbReference type="InterPro" id="IPR036365">
    <property type="entry name" value="PGBD-like_sf"/>
</dbReference>
<evidence type="ECO:0000256" key="1">
    <source>
        <dbReference type="SAM" id="Phobius"/>
    </source>
</evidence>
<accession>A0ABV4DPF8</accession>
<dbReference type="GO" id="GO:0016787">
    <property type="term" value="F:hydrolase activity"/>
    <property type="evidence" value="ECO:0007669"/>
    <property type="project" value="UniProtKB-KW"/>
</dbReference>
<sequence>MADPMVFETQKWLNATYGKVAGFEKAPLNGRTGWKTIYSLREALQHELGLKQLGEGFGDVTKNALAKVMPELKVGYKGKIVKLIKGAFWCKGISSGAFTEKYDTELEQAIKELQGDAGLKKDGRLTVNLMAAIFDMSAFVLVLGGDKKIRQMQQDLNARYSSELGVMPCDGIYQRDTNKALIYALQRTLGMPADVANGNYGPGTIKKTPTVANGTHGYIVKIIQYGLYVNGFYSGNFDESFNSAMDAGIIAFRKFMNLPPFTALADLTLIKGLLTSNGNTERDSDTCDASKQLTATDIANFKRFGFKIVGRYLTGSVGVGKDKRPKNLTVAEIKRIADGGLRLFPIYEDGGYEVEYFSGDQGVIDAQLALNAARKLGFPKGTTIYFAVDVDVQEGEIAAGIEPYISALVQMFTGSEYAVGLYGTRNVCLHGEKLGVKSSFVADMSYGWSGNLGFKMPKNWAFDQFAEYPIGGTPIDQDASSGRDQGVVITAFPKVVSPKAVLKDIGKTLNVAGLEFGKEVTVPLGPFAITVEVKTELEPKNGTIFTIENGKLSANISDKMFGDLGLEPVQSGLIMKKLDEVHFVSKISAGNVTFEHSVGPDGTLDITMTFNIQKYEDAYLEETLAVVFGLKVPPSKFPDLGLDPVTAEEPIPEAAAIVLIVAAIWILTGGLAFPAFIAFLVSLGVAKHSDKDNQS</sequence>
<dbReference type="RefSeq" id="WP_369941857.1">
    <property type="nucleotide sequence ID" value="NZ_JBCLUF010000016.1"/>
</dbReference>
<dbReference type="InterPro" id="IPR017853">
    <property type="entry name" value="GH"/>
</dbReference>
<dbReference type="EMBL" id="JBCLUF010000016">
    <property type="protein sequence ID" value="MEY8662365.1"/>
    <property type="molecule type" value="Genomic_DNA"/>
</dbReference>
<name>A0ABV4DPF8_9LACO</name>
<protein>
    <submittedName>
        <fullName evidence="4">Glycoside hydrolase domain-containing protein</fullName>
    </submittedName>
</protein>
<keyword evidence="4" id="KW-0378">Hydrolase</keyword>
<dbReference type="Proteomes" id="UP001565236">
    <property type="component" value="Unassembled WGS sequence"/>
</dbReference>
<dbReference type="InterPro" id="IPR015020">
    <property type="entry name" value="Rv2525c-like_Glyco_Hydro-like"/>
</dbReference>
<feature type="domain" description="Rv2525c-like glycoside hydrolase-like" evidence="3">
    <location>
        <begin position="301"/>
        <end position="465"/>
    </location>
</feature>
<proteinExistence type="predicted"/>
<organism evidence="4 5">
    <name type="scientific">Ligilactobacillus faecis</name>
    <dbReference type="NCBI Taxonomy" id="762833"/>
    <lineage>
        <taxon>Bacteria</taxon>
        <taxon>Bacillati</taxon>
        <taxon>Bacillota</taxon>
        <taxon>Bacilli</taxon>
        <taxon>Lactobacillales</taxon>
        <taxon>Lactobacillaceae</taxon>
        <taxon>Ligilactobacillus</taxon>
    </lineage>
</organism>
<dbReference type="Pfam" id="PF01471">
    <property type="entry name" value="PG_binding_1"/>
    <property type="match status" value="1"/>
</dbReference>
<dbReference type="Pfam" id="PF08924">
    <property type="entry name" value="Rv2525c_GlyHyd-like"/>
    <property type="match status" value="1"/>
</dbReference>
<feature type="domain" description="Peptidoglycan binding-like" evidence="2">
    <location>
        <begin position="78"/>
        <end position="133"/>
    </location>
</feature>
<keyword evidence="1" id="KW-0812">Transmembrane</keyword>
<dbReference type="SUPFAM" id="SSF47090">
    <property type="entry name" value="PGBD-like"/>
    <property type="match status" value="2"/>
</dbReference>
<gene>
    <name evidence="4" type="ORF">AALT52_05625</name>
</gene>
<dbReference type="CDD" id="cd06418">
    <property type="entry name" value="GH25_BacA-like"/>
    <property type="match status" value="1"/>
</dbReference>
<keyword evidence="1" id="KW-0472">Membrane</keyword>
<dbReference type="InterPro" id="IPR036366">
    <property type="entry name" value="PGBDSf"/>
</dbReference>
<evidence type="ECO:0000259" key="2">
    <source>
        <dbReference type="Pfam" id="PF01471"/>
    </source>
</evidence>
<reference evidence="4 5" key="1">
    <citation type="submission" date="2024-03" db="EMBL/GenBank/DDBJ databases">
        <title>Mouse gut bacterial collection (mGBC) of GemPharmatech.</title>
        <authorList>
            <person name="He Y."/>
            <person name="Dong L."/>
            <person name="Wu D."/>
            <person name="Gao X."/>
            <person name="Lin Z."/>
        </authorList>
    </citation>
    <scope>NUCLEOTIDE SEQUENCE [LARGE SCALE GENOMIC DNA]</scope>
    <source>
        <strain evidence="4 5">15-30</strain>
    </source>
</reference>
<evidence type="ECO:0000313" key="4">
    <source>
        <dbReference type="EMBL" id="MEY8662365.1"/>
    </source>
</evidence>
<comment type="caution">
    <text evidence="4">The sequence shown here is derived from an EMBL/GenBank/DDBJ whole genome shotgun (WGS) entry which is preliminary data.</text>
</comment>
<keyword evidence="5" id="KW-1185">Reference proteome</keyword>
<dbReference type="Gene3D" id="3.20.20.80">
    <property type="entry name" value="Glycosidases"/>
    <property type="match status" value="1"/>
</dbReference>